<dbReference type="SUPFAM" id="SSF55811">
    <property type="entry name" value="Nudix"/>
    <property type="match status" value="1"/>
</dbReference>
<evidence type="ECO:0000256" key="3">
    <source>
        <dbReference type="ARBA" id="ARBA00008343"/>
    </source>
</evidence>
<protein>
    <recommendedName>
        <fullName evidence="5">Adenine DNA glycosylase</fullName>
        <ecNumber evidence="4">3.2.2.31</ecNumber>
    </recommendedName>
</protein>
<dbReference type="SUPFAM" id="SSF48150">
    <property type="entry name" value="DNA-glycosylase"/>
    <property type="match status" value="1"/>
</dbReference>
<dbReference type="PANTHER" id="PTHR42944:SF1">
    <property type="entry name" value="ADENINE DNA GLYCOSYLASE"/>
    <property type="match status" value="1"/>
</dbReference>
<dbReference type="InterPro" id="IPR003651">
    <property type="entry name" value="Endonuclease3_FeS-loop_motif"/>
</dbReference>
<evidence type="ECO:0000256" key="13">
    <source>
        <dbReference type="ARBA" id="ARBA00023295"/>
    </source>
</evidence>
<organism evidence="15 16">
    <name type="scientific">Batrachochytrium salamandrivorans</name>
    <dbReference type="NCBI Taxonomy" id="1357716"/>
    <lineage>
        <taxon>Eukaryota</taxon>
        <taxon>Fungi</taxon>
        <taxon>Fungi incertae sedis</taxon>
        <taxon>Chytridiomycota</taxon>
        <taxon>Chytridiomycota incertae sedis</taxon>
        <taxon>Chytridiomycetes</taxon>
        <taxon>Rhizophydiales</taxon>
        <taxon>Rhizophydiales incertae sedis</taxon>
        <taxon>Batrachochytrium</taxon>
    </lineage>
</organism>
<evidence type="ECO:0000256" key="9">
    <source>
        <dbReference type="ARBA" id="ARBA00022801"/>
    </source>
</evidence>
<keyword evidence="10" id="KW-0408">Iron</keyword>
<evidence type="ECO:0000256" key="8">
    <source>
        <dbReference type="ARBA" id="ARBA00022763"/>
    </source>
</evidence>
<accession>A0ABQ8FQ69</accession>
<name>A0ABQ8FQ69_9FUNG</name>
<dbReference type="Pfam" id="PF00730">
    <property type="entry name" value="HhH-GPD"/>
    <property type="match status" value="1"/>
</dbReference>
<dbReference type="Gene3D" id="1.10.340.30">
    <property type="entry name" value="Hypothetical protein, domain 2"/>
    <property type="match status" value="1"/>
</dbReference>
<keyword evidence="16" id="KW-1185">Reference proteome</keyword>
<dbReference type="EC" id="3.2.2.31" evidence="4"/>
<evidence type="ECO:0000313" key="15">
    <source>
        <dbReference type="EMBL" id="KAH6600649.1"/>
    </source>
</evidence>
<evidence type="ECO:0000256" key="4">
    <source>
        <dbReference type="ARBA" id="ARBA00012045"/>
    </source>
</evidence>
<evidence type="ECO:0000256" key="10">
    <source>
        <dbReference type="ARBA" id="ARBA00023004"/>
    </source>
</evidence>
<feature type="domain" description="HhH-GPD" evidence="14">
    <location>
        <begin position="82"/>
        <end position="234"/>
    </location>
</feature>
<dbReference type="SMART" id="SM00478">
    <property type="entry name" value="ENDO3c"/>
    <property type="match status" value="1"/>
</dbReference>
<comment type="cofactor">
    <cofactor evidence="2">
        <name>[4Fe-4S] cluster</name>
        <dbReference type="ChEBI" id="CHEBI:49883"/>
    </cofactor>
</comment>
<dbReference type="PROSITE" id="PS01155">
    <property type="entry name" value="ENDONUCLEASE_III_2"/>
    <property type="match status" value="1"/>
</dbReference>
<proteinExistence type="inferred from homology"/>
<evidence type="ECO:0000256" key="5">
    <source>
        <dbReference type="ARBA" id="ARBA00022023"/>
    </source>
</evidence>
<evidence type="ECO:0000256" key="1">
    <source>
        <dbReference type="ARBA" id="ARBA00000843"/>
    </source>
</evidence>
<keyword evidence="6" id="KW-0004">4Fe-4S</keyword>
<keyword evidence="13" id="KW-0326">Glycosidase</keyword>
<dbReference type="InterPro" id="IPR015797">
    <property type="entry name" value="NUDIX_hydrolase-like_dom_sf"/>
</dbReference>
<dbReference type="InterPro" id="IPR023170">
    <property type="entry name" value="HhH_base_excis_C"/>
</dbReference>
<evidence type="ECO:0000256" key="11">
    <source>
        <dbReference type="ARBA" id="ARBA00023014"/>
    </source>
</evidence>
<reference evidence="15 16" key="1">
    <citation type="submission" date="2021-02" db="EMBL/GenBank/DDBJ databases">
        <title>Variation within the Batrachochytrium salamandrivorans European outbreak.</title>
        <authorList>
            <person name="Kelly M."/>
            <person name="Pasmans F."/>
            <person name="Shea T.P."/>
            <person name="Munoz J.F."/>
            <person name="Carranza S."/>
            <person name="Cuomo C.A."/>
            <person name="Martel A."/>
        </authorList>
    </citation>
    <scope>NUCLEOTIDE SEQUENCE [LARGE SCALE GENOMIC DNA]</scope>
    <source>
        <strain evidence="15 16">AMFP18/2</strain>
    </source>
</reference>
<keyword evidence="8" id="KW-0227">DNA damage</keyword>
<dbReference type="SMART" id="SM00525">
    <property type="entry name" value="FES"/>
    <property type="match status" value="1"/>
</dbReference>
<comment type="similarity">
    <text evidence="3">Belongs to the Nth/MutY family.</text>
</comment>
<sequence length="734" mass="81788">MVFKSPAAVDRRTAASIRMGSNGTHSQEYHIPDAKYIRKDLLSWYSVNKRLLPWRHEWEPAKAKNTDWLAQRAYAVWVSEIMLQQTQVTTVVDYFRRWMIKWPDVFALANATLEDVNRVWSGLGYYSRAKRLHQGAQIVVSKFGGQLPTTAAALEKHIPGIGPYTAGAIASIAFNEHAPLVDGNVIRVLSRLCAIGSNPKTKASVTMHWKTAGHLLDPDMPGDFNQAMMDLGATVCTPKTPQCTVCPLKTHCLAFAEQEEYHALQYNMGHRKSLEKGISTAISPKIDTFGVECVKRVRNSTKSTADSSVGLQGVCSICPAVSIDDIEEWPVTRYPLKVKRKPSRLQQCAVAVIELYDGTDDRRVLVAKSPETGLLAGLWDFPIMIVSDVDPALNGLSKDSEKGLKGGLLSKAIDKLIYQYVGSVETILREDLGSVVHIFSHIRRTMFVQYIRIRYQDASVVPFALSPSTGRSIGTRQSKRKKPAGSSSLILCDTVCMLPPSNQEICWLSLEELDSDTSAWLKQKRSALEHTISALHPVLANHQLTVNYRSRIFSAVVMGKAYYGLELVGGNKSHLAPLQTTINKGIRLFTGARLSTAIGPLLVETGIGSFLTCSLVSRVRLLERSVTKITPINAICSGTGNDVFTLNVQGQLVRSQRWFWSRRTKQLYRNRYWLTPQVRPKTVKQRHSFALMETLRTCGDSASLQKYVTRQLLDTSGFFKDPSFDQSRALAQDI</sequence>
<dbReference type="PANTHER" id="PTHR42944">
    <property type="entry name" value="ADENINE DNA GLYCOSYLASE"/>
    <property type="match status" value="1"/>
</dbReference>
<evidence type="ECO:0000256" key="12">
    <source>
        <dbReference type="ARBA" id="ARBA00023204"/>
    </source>
</evidence>
<evidence type="ECO:0000256" key="6">
    <source>
        <dbReference type="ARBA" id="ARBA00022485"/>
    </source>
</evidence>
<comment type="catalytic activity">
    <reaction evidence="1">
        <text>Hydrolyzes free adenine bases from 7,8-dihydro-8-oxoguanine:adenine mismatched double-stranded DNA, leaving an apurinic site.</text>
        <dbReference type="EC" id="3.2.2.31"/>
    </reaction>
</comment>
<keyword evidence="11" id="KW-0411">Iron-sulfur</keyword>
<dbReference type="CDD" id="cd00056">
    <property type="entry name" value="ENDO3c"/>
    <property type="match status" value="1"/>
</dbReference>
<dbReference type="InterPro" id="IPR011257">
    <property type="entry name" value="DNA_glycosylase"/>
</dbReference>
<evidence type="ECO:0000313" key="16">
    <source>
        <dbReference type="Proteomes" id="UP001648503"/>
    </source>
</evidence>
<dbReference type="InterPro" id="IPR004036">
    <property type="entry name" value="Endonuclease-III-like_CS2"/>
</dbReference>
<keyword evidence="9" id="KW-0378">Hydrolase</keyword>
<dbReference type="Proteomes" id="UP001648503">
    <property type="component" value="Unassembled WGS sequence"/>
</dbReference>
<keyword evidence="12" id="KW-0234">DNA repair</keyword>
<dbReference type="Gene3D" id="1.10.1670.10">
    <property type="entry name" value="Helix-hairpin-Helix base-excision DNA repair enzymes (C-terminal)"/>
    <property type="match status" value="1"/>
</dbReference>
<evidence type="ECO:0000256" key="7">
    <source>
        <dbReference type="ARBA" id="ARBA00022723"/>
    </source>
</evidence>
<dbReference type="InterPro" id="IPR044298">
    <property type="entry name" value="MIG/MutY"/>
</dbReference>
<dbReference type="InterPro" id="IPR003265">
    <property type="entry name" value="HhH-GPD_domain"/>
</dbReference>
<gene>
    <name evidence="15" type="ORF">BASA50_002216</name>
</gene>
<dbReference type="Gene3D" id="3.90.79.10">
    <property type="entry name" value="Nucleoside Triphosphate Pyrophosphohydrolase"/>
    <property type="match status" value="1"/>
</dbReference>
<dbReference type="EMBL" id="JAFCIX010000030">
    <property type="protein sequence ID" value="KAH6600649.1"/>
    <property type="molecule type" value="Genomic_DNA"/>
</dbReference>
<keyword evidence="7" id="KW-0479">Metal-binding</keyword>
<evidence type="ECO:0000259" key="14">
    <source>
        <dbReference type="SMART" id="SM00478"/>
    </source>
</evidence>
<evidence type="ECO:0000256" key="2">
    <source>
        <dbReference type="ARBA" id="ARBA00001966"/>
    </source>
</evidence>
<comment type="caution">
    <text evidence="15">The sequence shown here is derived from an EMBL/GenBank/DDBJ whole genome shotgun (WGS) entry which is preliminary data.</text>
</comment>